<keyword evidence="3" id="KW-1185">Reference proteome</keyword>
<sequence>MSDTNPTTPVRSAFDDPMNGTTAQDNTPKPSSSRQRRAHSTSPASPSARGGRTGPNPESSLPPSATSSRGTSRSRQTRARTDSNTSDNIPDDDIKGFFDQGFSKMFHRSDALETKLDKLLESNKDLNKSLQGVTNSIEGMATSIVDALKLCTSGEQPKPNSEGQSSDNTPPHQPTNPSQSSSNVWAEPVPSPPDRTPSHRNPQNVERSLTFALLHSKYVQSSKTLEEQDRKARKQTVDARKRNTYNMRGEAINLFEALQRFRKLWNILGVDGTSSDEEVLIEGQRQYQNSQPSLGAANPSESFAGNLMCYTFPRAQKGRIPMEKFRLGGCSPIMGLPINCYNPESDQNGGGKVSGLYRHSTPPTSSIDFSLPEDLERLIELTLKGDDGDAV</sequence>
<dbReference type="OrthoDB" id="3224221at2759"/>
<dbReference type="EMBL" id="ML769716">
    <property type="protein sequence ID" value="KAE9389004.1"/>
    <property type="molecule type" value="Genomic_DNA"/>
</dbReference>
<reference evidence="2" key="1">
    <citation type="journal article" date="2019" name="Environ. Microbiol.">
        <title>Fungal ecological strategies reflected in gene transcription - a case study of two litter decomposers.</title>
        <authorList>
            <person name="Barbi F."/>
            <person name="Kohler A."/>
            <person name="Barry K."/>
            <person name="Baskaran P."/>
            <person name="Daum C."/>
            <person name="Fauchery L."/>
            <person name="Ihrmark K."/>
            <person name="Kuo A."/>
            <person name="LaButti K."/>
            <person name="Lipzen A."/>
            <person name="Morin E."/>
            <person name="Grigoriev I.V."/>
            <person name="Henrissat B."/>
            <person name="Lindahl B."/>
            <person name="Martin F."/>
        </authorList>
    </citation>
    <scope>NUCLEOTIDE SEQUENCE</scope>
    <source>
        <strain evidence="2">JB14</strain>
    </source>
</reference>
<dbReference type="AlphaFoldDB" id="A0A6A4GV67"/>
<dbReference type="Proteomes" id="UP000799118">
    <property type="component" value="Unassembled WGS sequence"/>
</dbReference>
<proteinExistence type="predicted"/>
<evidence type="ECO:0000313" key="2">
    <source>
        <dbReference type="EMBL" id="KAE9389004.1"/>
    </source>
</evidence>
<gene>
    <name evidence="2" type="ORF">BT96DRAFT_1003682</name>
</gene>
<name>A0A6A4GV67_9AGAR</name>
<accession>A0A6A4GV67</accession>
<feature type="compositionally biased region" description="Polar residues" evidence="1">
    <location>
        <begin position="153"/>
        <end position="184"/>
    </location>
</feature>
<feature type="compositionally biased region" description="Polar residues" evidence="1">
    <location>
        <begin position="1"/>
        <end position="10"/>
    </location>
</feature>
<feature type="compositionally biased region" description="Polar residues" evidence="1">
    <location>
        <begin position="19"/>
        <end position="33"/>
    </location>
</feature>
<feature type="region of interest" description="Disordered" evidence="1">
    <location>
        <begin position="1"/>
        <end position="98"/>
    </location>
</feature>
<evidence type="ECO:0000256" key="1">
    <source>
        <dbReference type="SAM" id="MobiDB-lite"/>
    </source>
</evidence>
<feature type="compositionally biased region" description="Low complexity" evidence="1">
    <location>
        <begin position="64"/>
        <end position="74"/>
    </location>
</feature>
<evidence type="ECO:0000313" key="3">
    <source>
        <dbReference type="Proteomes" id="UP000799118"/>
    </source>
</evidence>
<protein>
    <submittedName>
        <fullName evidence="2">Uncharacterized protein</fullName>
    </submittedName>
</protein>
<organism evidence="2 3">
    <name type="scientific">Gymnopus androsaceus JB14</name>
    <dbReference type="NCBI Taxonomy" id="1447944"/>
    <lineage>
        <taxon>Eukaryota</taxon>
        <taxon>Fungi</taxon>
        <taxon>Dikarya</taxon>
        <taxon>Basidiomycota</taxon>
        <taxon>Agaricomycotina</taxon>
        <taxon>Agaricomycetes</taxon>
        <taxon>Agaricomycetidae</taxon>
        <taxon>Agaricales</taxon>
        <taxon>Marasmiineae</taxon>
        <taxon>Omphalotaceae</taxon>
        <taxon>Gymnopus</taxon>
    </lineage>
</organism>
<feature type="region of interest" description="Disordered" evidence="1">
    <location>
        <begin position="152"/>
        <end position="202"/>
    </location>
</feature>